<evidence type="ECO:0000313" key="1">
    <source>
        <dbReference type="EMBL" id="MBC8558158.1"/>
    </source>
</evidence>
<dbReference type="Proteomes" id="UP000637513">
    <property type="component" value="Unassembled WGS sequence"/>
</dbReference>
<name>A0ABR7MY89_9FIRM</name>
<organism evidence="1 2">
    <name type="scientific">Jutongia hominis</name>
    <dbReference type="NCBI Taxonomy" id="2763664"/>
    <lineage>
        <taxon>Bacteria</taxon>
        <taxon>Bacillati</taxon>
        <taxon>Bacillota</taxon>
        <taxon>Clostridia</taxon>
        <taxon>Lachnospirales</taxon>
        <taxon>Lachnospiraceae</taxon>
        <taxon>Jutongia</taxon>
    </lineage>
</organism>
<proteinExistence type="predicted"/>
<evidence type="ECO:0000313" key="2">
    <source>
        <dbReference type="Proteomes" id="UP000637513"/>
    </source>
</evidence>
<keyword evidence="2" id="KW-1185">Reference proteome</keyword>
<accession>A0ABR7MY89</accession>
<dbReference type="EMBL" id="JACRSW010000035">
    <property type="protein sequence ID" value="MBC8558158.1"/>
    <property type="molecule type" value="Genomic_DNA"/>
</dbReference>
<sequence>MVFKEGQDVYFLNRIKKKHHNAHMWVVEPAIVVSDKGNNHRVEVKISDQNIVSIRRGVIFETKDKENAEEKCDYWNHWDRYHKRKHKHKKHK</sequence>
<comment type="caution">
    <text evidence="1">The sequence shown here is derived from an EMBL/GenBank/DDBJ whole genome shotgun (WGS) entry which is preliminary data.</text>
</comment>
<gene>
    <name evidence="1" type="ORF">H8700_10635</name>
</gene>
<protein>
    <submittedName>
        <fullName evidence="1">Uncharacterized protein</fullName>
    </submittedName>
</protein>
<reference evidence="1 2" key="1">
    <citation type="submission" date="2020-08" db="EMBL/GenBank/DDBJ databases">
        <title>Genome public.</title>
        <authorList>
            <person name="Liu C."/>
            <person name="Sun Q."/>
        </authorList>
    </citation>
    <scope>NUCLEOTIDE SEQUENCE [LARGE SCALE GENOMIC DNA]</scope>
    <source>
        <strain evidence="1 2">BX3</strain>
    </source>
</reference>
<dbReference type="RefSeq" id="WP_249305608.1">
    <property type="nucleotide sequence ID" value="NZ_JACRSW010000035.1"/>
</dbReference>